<evidence type="ECO:0000256" key="1">
    <source>
        <dbReference type="PROSITE-ProRule" id="PRU00047"/>
    </source>
</evidence>
<dbReference type="InterPro" id="IPR036397">
    <property type="entry name" value="RNaseH_sf"/>
</dbReference>
<dbReference type="InterPro" id="IPR041588">
    <property type="entry name" value="Integrase_H2C2"/>
</dbReference>
<dbReference type="PANTHER" id="PTHR46148:SF59">
    <property type="entry name" value="NUCLEOTIDYLTRANSFERASE, RIBONUCLEASE H"/>
    <property type="match status" value="1"/>
</dbReference>
<name>A0A699GYC3_TANCI</name>
<dbReference type="GO" id="GO:0003676">
    <property type="term" value="F:nucleic acid binding"/>
    <property type="evidence" value="ECO:0007669"/>
    <property type="project" value="InterPro"/>
</dbReference>
<feature type="compositionally biased region" description="Polar residues" evidence="3">
    <location>
        <begin position="1337"/>
        <end position="1360"/>
    </location>
</feature>
<evidence type="ECO:0000256" key="2">
    <source>
        <dbReference type="SAM" id="Coils"/>
    </source>
</evidence>
<dbReference type="SUPFAM" id="SSF53098">
    <property type="entry name" value="Ribonuclease H-like"/>
    <property type="match status" value="1"/>
</dbReference>
<keyword evidence="1" id="KW-0479">Metal-binding</keyword>
<protein>
    <submittedName>
        <fullName evidence="6">Retrotransposon protein, putative, Ty3-gypsy subclass</fullName>
    </submittedName>
</protein>
<evidence type="ECO:0000313" key="6">
    <source>
        <dbReference type="EMBL" id="GEW70213.1"/>
    </source>
</evidence>
<dbReference type="Gene3D" id="3.30.420.10">
    <property type="entry name" value="Ribonuclease H-like superfamily/Ribonuclease H"/>
    <property type="match status" value="1"/>
</dbReference>
<dbReference type="InterPro" id="IPR001878">
    <property type="entry name" value="Znf_CCHC"/>
</dbReference>
<dbReference type="GO" id="GO:0008270">
    <property type="term" value="F:zinc ion binding"/>
    <property type="evidence" value="ECO:0007669"/>
    <property type="project" value="UniProtKB-KW"/>
</dbReference>
<evidence type="ECO:0000256" key="3">
    <source>
        <dbReference type="SAM" id="MobiDB-lite"/>
    </source>
</evidence>
<feature type="region of interest" description="Disordered" evidence="3">
    <location>
        <begin position="22"/>
        <end position="50"/>
    </location>
</feature>
<proteinExistence type="predicted"/>
<dbReference type="InterPro" id="IPR012337">
    <property type="entry name" value="RNaseH-like_sf"/>
</dbReference>
<feature type="domain" description="Integrase catalytic" evidence="5">
    <location>
        <begin position="327"/>
        <end position="403"/>
    </location>
</feature>
<dbReference type="PROSITE" id="PS50158">
    <property type="entry name" value="ZF_CCHC"/>
    <property type="match status" value="1"/>
</dbReference>
<dbReference type="Pfam" id="PF17921">
    <property type="entry name" value="Integrase_H2C2"/>
    <property type="match status" value="1"/>
</dbReference>
<accession>A0A699GYC3</accession>
<dbReference type="SMART" id="SM00343">
    <property type="entry name" value="ZnF_C2HC"/>
    <property type="match status" value="1"/>
</dbReference>
<feature type="region of interest" description="Disordered" evidence="3">
    <location>
        <begin position="1315"/>
        <end position="1377"/>
    </location>
</feature>
<dbReference type="Pfam" id="PF24626">
    <property type="entry name" value="SH3_Tf2-1"/>
    <property type="match status" value="1"/>
</dbReference>
<evidence type="ECO:0000259" key="5">
    <source>
        <dbReference type="PROSITE" id="PS50994"/>
    </source>
</evidence>
<dbReference type="InterPro" id="IPR001584">
    <property type="entry name" value="Integrase_cat-core"/>
</dbReference>
<keyword evidence="1" id="KW-0862">Zinc</keyword>
<feature type="coiled-coil region" evidence="2">
    <location>
        <begin position="1027"/>
        <end position="1061"/>
    </location>
</feature>
<dbReference type="Gene3D" id="1.10.340.70">
    <property type="match status" value="1"/>
</dbReference>
<dbReference type="EMBL" id="BKCJ010069939">
    <property type="protein sequence ID" value="GEW70213.1"/>
    <property type="molecule type" value="Genomic_DNA"/>
</dbReference>
<sequence>MLILVQSSTNLIIKTLHALSIEEEDEDKDSKEDEFEEEEDPQEDEDDMEIDIGEYENDPDVEQGTAAMKRLVEKLGSVKEKAKCKKLRNKTLIVEGDKGVSRLKVISCIKARKYVEQGCHLFLAYVTKSKSKKKRMKDVPVIRDFPEVFPKELLGLPPPRQVEFQIDLVPRAAPVARAPYRLAPSKMKELSEKDKPLRVQDLMMTVHNDLAKQIRKAQKEVMKGKNVKAENLGRLIKTIFEFYPDGMRCFGNHVWLPQYDGLRELAMYESHKSKYSIHPGLDKMYQDLKLLYWWSNMKEDVATYVSKCLTCTKVKAEHQKMSGLLQQPEIPVWKWERITMDFVSGLPRTPNVYDTILVIVDRLTKSVHFLPMKKTDSMEKLMQLHLREIVCRHGVPVSIISDQVGIAIYHWSSSHITTVITKILRLHHMKIYTEESGGHLCQKSYADKRLKTLDFKVGDMVLLKVSPGKGVVRFGKSEKLSPRYIRPFKILARVGLVAYTLEFPEEIKGIHSTFHVSNLKKCLAERDVVVLMEEIQLDNKLHMIEELVEIVNKEVKQLKQSRIPIVKVHWNLQKGLAFTWEREDQIKKKYPHLFTNNDKAKRVDETSRVPIRNSLKESSATGTDNRASMLEENDYKSWKSIVEGPAQHLITAAVTGVANVVVEAPRPKRDEEFIAEENARDLANIQAASVLSQGSGFSEQRKQEELFDEYEHFCAIENESIHEYFIRFHKLANDIKITKIKIPTHQQNTKFLNNLPSYWAKYVTSVKQNHGISTKSYVELYTYLNAYEPHALKTLKKQEQSSNSVDPLAYLAHSSKHQTSTTVALPTSTSSSTLALKQQAQSGSDAMMETMQQLVNLLSGFQKQFLPINNKLRTSSNPRSHATVHERQIVTETIQRKAPGNVSNAGTKRNQGYGKKTDMNGKKVICYNCYGEGHVARECKEPKRAKDTHHEDAYDFDIDDGPHAVDAFMANLSSTKEANGISSSKINEYLLLTEAVVPPTEKPSETHYVSPGEMYLQDQITAIIPQLEGHIKTNKDLSQANESLKAELAQCKLEMQRLECNKETKKTIALGAKSRAKMFKKPGSIKPINYDGLNNSYIKFVPQKELSREQVYWQSASAVKAPFIHTRPAKKVLVKEVKEFEKIFDELDDEYEQGVKMIKSLEITNRNLGREIKCLTSDSIANNVCAIVRTVDTQLKDARVAQVGPTAGSLDKQALETEITQLKDKLTSVNIQLNGYKIENQTLSKLFEELAKSNMSSHAQLTGRITALIAENATLKTGVKGKQNSGPTQPKNPKVLTTRMFTICSKYILPHRKEKWVTPAPKPRKKQVTFREPPRPSHSTTQKTVVQQNKKPNIHVNLSTGVKPATRASKPMSKSAT</sequence>
<keyword evidence="1" id="KW-0863">Zinc-finger</keyword>
<dbReference type="PANTHER" id="PTHR46148">
    <property type="entry name" value="CHROMO DOMAIN-CONTAINING PROTEIN"/>
    <property type="match status" value="1"/>
</dbReference>
<dbReference type="Pfam" id="PF00098">
    <property type="entry name" value="zf-CCHC"/>
    <property type="match status" value="1"/>
</dbReference>
<comment type="caution">
    <text evidence="6">The sequence shown here is derived from an EMBL/GenBank/DDBJ whole genome shotgun (WGS) entry which is preliminary data.</text>
</comment>
<dbReference type="InterPro" id="IPR056924">
    <property type="entry name" value="SH3_Tf2-1"/>
</dbReference>
<dbReference type="PROSITE" id="PS50994">
    <property type="entry name" value="INTEGRASE"/>
    <property type="match status" value="1"/>
</dbReference>
<keyword evidence="2" id="KW-0175">Coiled coil</keyword>
<dbReference type="GO" id="GO:0015074">
    <property type="term" value="P:DNA integration"/>
    <property type="evidence" value="ECO:0007669"/>
    <property type="project" value="InterPro"/>
</dbReference>
<organism evidence="6">
    <name type="scientific">Tanacetum cinerariifolium</name>
    <name type="common">Dalmatian daisy</name>
    <name type="synonym">Chrysanthemum cinerariifolium</name>
    <dbReference type="NCBI Taxonomy" id="118510"/>
    <lineage>
        <taxon>Eukaryota</taxon>
        <taxon>Viridiplantae</taxon>
        <taxon>Streptophyta</taxon>
        <taxon>Embryophyta</taxon>
        <taxon>Tracheophyta</taxon>
        <taxon>Spermatophyta</taxon>
        <taxon>Magnoliopsida</taxon>
        <taxon>eudicotyledons</taxon>
        <taxon>Gunneridae</taxon>
        <taxon>Pentapetalae</taxon>
        <taxon>asterids</taxon>
        <taxon>campanulids</taxon>
        <taxon>Asterales</taxon>
        <taxon>Asteraceae</taxon>
        <taxon>Asteroideae</taxon>
        <taxon>Anthemideae</taxon>
        <taxon>Anthemidinae</taxon>
        <taxon>Tanacetum</taxon>
    </lineage>
</organism>
<gene>
    <name evidence="6" type="ORF">Tci_242189</name>
</gene>
<dbReference type="InterPro" id="IPR036875">
    <property type="entry name" value="Znf_CCHC_sf"/>
</dbReference>
<reference evidence="6" key="1">
    <citation type="journal article" date="2019" name="Sci. Rep.">
        <title>Draft genome of Tanacetum cinerariifolium, the natural source of mosquito coil.</title>
        <authorList>
            <person name="Yamashiro T."/>
            <person name="Shiraishi A."/>
            <person name="Satake H."/>
            <person name="Nakayama K."/>
        </authorList>
    </citation>
    <scope>NUCLEOTIDE SEQUENCE</scope>
</reference>
<dbReference type="Gene3D" id="4.10.60.10">
    <property type="entry name" value="Zinc finger, CCHC-type"/>
    <property type="match status" value="1"/>
</dbReference>
<feature type="coiled-coil region" evidence="2">
    <location>
        <begin position="1130"/>
        <end position="1178"/>
    </location>
</feature>
<evidence type="ECO:0000259" key="4">
    <source>
        <dbReference type="PROSITE" id="PS50158"/>
    </source>
</evidence>
<feature type="domain" description="CCHC-type" evidence="4">
    <location>
        <begin position="926"/>
        <end position="941"/>
    </location>
</feature>
<dbReference type="SUPFAM" id="SSF57756">
    <property type="entry name" value="Retrovirus zinc finger-like domains"/>
    <property type="match status" value="1"/>
</dbReference>